<evidence type="ECO:0000313" key="12">
    <source>
        <dbReference type="Ensembl" id="ENSECRP00000018504.1"/>
    </source>
</evidence>
<keyword evidence="4" id="KW-0732">Signal</keyword>
<keyword evidence="6" id="KW-0472">Membrane</keyword>
<keyword evidence="10" id="KW-0393">Immunoglobulin domain</keyword>
<keyword evidence="9" id="KW-0325">Glycoprotein</keyword>
<dbReference type="Gene3D" id="2.60.40.10">
    <property type="entry name" value="Immunoglobulins"/>
    <property type="match status" value="1"/>
</dbReference>
<dbReference type="GO" id="GO:0042102">
    <property type="term" value="P:positive regulation of T cell proliferation"/>
    <property type="evidence" value="ECO:0007669"/>
    <property type="project" value="TreeGrafter"/>
</dbReference>
<dbReference type="GeneTree" id="ENSGT00980000202077"/>
<dbReference type="PANTHER" id="PTHR25466:SF14">
    <property type="entry name" value="BUTYROPHILIN SUBFAMILY 2 MEMBER A2-LIKE-RELATED"/>
    <property type="match status" value="1"/>
</dbReference>
<dbReference type="Ensembl" id="ENSECRT00000018876.1">
    <property type="protein sequence ID" value="ENSECRP00000018504.1"/>
    <property type="gene ID" value="ENSECRG00000012384.1"/>
</dbReference>
<dbReference type="GO" id="GO:0031295">
    <property type="term" value="P:T cell costimulation"/>
    <property type="evidence" value="ECO:0007669"/>
    <property type="project" value="TreeGrafter"/>
</dbReference>
<evidence type="ECO:0000256" key="3">
    <source>
        <dbReference type="ARBA" id="ARBA00022692"/>
    </source>
</evidence>
<protein>
    <recommendedName>
        <fullName evidence="11">Ig-like domain-containing protein</fullName>
    </recommendedName>
</protein>
<evidence type="ECO:0000259" key="11">
    <source>
        <dbReference type="PROSITE" id="PS50835"/>
    </source>
</evidence>
<evidence type="ECO:0000256" key="1">
    <source>
        <dbReference type="ARBA" id="ARBA00004251"/>
    </source>
</evidence>
<organism evidence="12 13">
    <name type="scientific">Erpetoichthys calabaricus</name>
    <name type="common">Rope fish</name>
    <name type="synonym">Calamoichthys calabaricus</name>
    <dbReference type="NCBI Taxonomy" id="27687"/>
    <lineage>
        <taxon>Eukaryota</taxon>
        <taxon>Metazoa</taxon>
        <taxon>Chordata</taxon>
        <taxon>Craniata</taxon>
        <taxon>Vertebrata</taxon>
        <taxon>Euteleostomi</taxon>
        <taxon>Actinopterygii</taxon>
        <taxon>Polypteriformes</taxon>
        <taxon>Polypteridae</taxon>
        <taxon>Erpetoichthys</taxon>
    </lineage>
</organism>
<dbReference type="Proteomes" id="UP000694620">
    <property type="component" value="Chromosome 12"/>
</dbReference>
<keyword evidence="8" id="KW-0675">Receptor</keyword>
<dbReference type="PANTHER" id="PTHR25466">
    <property type="entry name" value="T-LYMPHOCYTE ACTIVATION ANTIGEN"/>
    <property type="match status" value="1"/>
</dbReference>
<keyword evidence="5" id="KW-1133">Transmembrane helix</keyword>
<reference evidence="12" key="3">
    <citation type="submission" date="2025-09" db="UniProtKB">
        <authorList>
            <consortium name="Ensembl"/>
        </authorList>
    </citation>
    <scope>IDENTIFICATION</scope>
</reference>
<dbReference type="InterPro" id="IPR007110">
    <property type="entry name" value="Ig-like_dom"/>
</dbReference>
<dbReference type="SMART" id="SM00409">
    <property type="entry name" value="IG"/>
    <property type="match status" value="1"/>
</dbReference>
<dbReference type="GO" id="GO:0006955">
    <property type="term" value="P:immune response"/>
    <property type="evidence" value="ECO:0007669"/>
    <property type="project" value="TreeGrafter"/>
</dbReference>
<dbReference type="PROSITE" id="PS50835">
    <property type="entry name" value="IG_LIKE"/>
    <property type="match status" value="1"/>
</dbReference>
<dbReference type="InterPro" id="IPR003599">
    <property type="entry name" value="Ig_sub"/>
</dbReference>
<evidence type="ECO:0000256" key="6">
    <source>
        <dbReference type="ARBA" id="ARBA00023136"/>
    </source>
</evidence>
<dbReference type="InterPro" id="IPR013106">
    <property type="entry name" value="Ig_V-set"/>
</dbReference>
<reference evidence="12" key="2">
    <citation type="submission" date="2025-08" db="UniProtKB">
        <authorList>
            <consortium name="Ensembl"/>
        </authorList>
    </citation>
    <scope>IDENTIFICATION</scope>
</reference>
<keyword evidence="3" id="KW-0812">Transmembrane</keyword>
<dbReference type="InterPro" id="IPR051713">
    <property type="entry name" value="T-cell_Activation_Regulation"/>
</dbReference>
<evidence type="ECO:0000256" key="4">
    <source>
        <dbReference type="ARBA" id="ARBA00022729"/>
    </source>
</evidence>
<dbReference type="InterPro" id="IPR036179">
    <property type="entry name" value="Ig-like_dom_sf"/>
</dbReference>
<accession>A0A8C4SL03</accession>
<dbReference type="InterPro" id="IPR013783">
    <property type="entry name" value="Ig-like_fold"/>
</dbReference>
<keyword evidence="13" id="KW-1185">Reference proteome</keyword>
<evidence type="ECO:0000256" key="5">
    <source>
        <dbReference type="ARBA" id="ARBA00022989"/>
    </source>
</evidence>
<evidence type="ECO:0000256" key="8">
    <source>
        <dbReference type="ARBA" id="ARBA00023170"/>
    </source>
</evidence>
<dbReference type="GO" id="GO:0042130">
    <property type="term" value="P:negative regulation of T cell proliferation"/>
    <property type="evidence" value="ECO:0007669"/>
    <property type="project" value="TreeGrafter"/>
</dbReference>
<evidence type="ECO:0000313" key="13">
    <source>
        <dbReference type="Proteomes" id="UP000694620"/>
    </source>
</evidence>
<name>A0A8C4SL03_ERPCA</name>
<dbReference type="AlphaFoldDB" id="A0A8C4SL03"/>
<dbReference type="GO" id="GO:0009897">
    <property type="term" value="C:external side of plasma membrane"/>
    <property type="evidence" value="ECO:0007669"/>
    <property type="project" value="TreeGrafter"/>
</dbReference>
<sequence length="128" mass="14518">PPFWSAVAKFEFSTPQSEVSTFLHTSVFLPCYFTVAKSRNGLNFVIVNWRHNDLELAQYMDDEVKTKTGRVVLLESELHRGNASLILKDVAISDEGNYECEVIEAPNIASGKIRLKVRGKGRRPFLFL</sequence>
<feature type="domain" description="Ig-like" evidence="11">
    <location>
        <begin position="1"/>
        <end position="102"/>
    </location>
</feature>
<evidence type="ECO:0000256" key="9">
    <source>
        <dbReference type="ARBA" id="ARBA00023180"/>
    </source>
</evidence>
<keyword evidence="2" id="KW-1003">Cell membrane</keyword>
<evidence type="ECO:0000256" key="10">
    <source>
        <dbReference type="ARBA" id="ARBA00023319"/>
    </source>
</evidence>
<dbReference type="GO" id="GO:0071222">
    <property type="term" value="P:cellular response to lipopolysaccharide"/>
    <property type="evidence" value="ECO:0007669"/>
    <property type="project" value="TreeGrafter"/>
</dbReference>
<comment type="subcellular location">
    <subcellularLocation>
        <location evidence="1">Cell membrane</location>
        <topology evidence="1">Single-pass type I membrane protein</topology>
    </subcellularLocation>
</comment>
<proteinExistence type="predicted"/>
<dbReference type="Pfam" id="PF07686">
    <property type="entry name" value="V-set"/>
    <property type="match status" value="1"/>
</dbReference>
<dbReference type="SUPFAM" id="SSF48726">
    <property type="entry name" value="Immunoglobulin"/>
    <property type="match status" value="1"/>
</dbReference>
<evidence type="ECO:0000256" key="7">
    <source>
        <dbReference type="ARBA" id="ARBA00023157"/>
    </source>
</evidence>
<evidence type="ECO:0000256" key="2">
    <source>
        <dbReference type="ARBA" id="ARBA00022475"/>
    </source>
</evidence>
<keyword evidence="7" id="KW-1015">Disulfide bond</keyword>
<reference evidence="12" key="1">
    <citation type="submission" date="2021-06" db="EMBL/GenBank/DDBJ databases">
        <authorList>
            <consortium name="Wellcome Sanger Institute Data Sharing"/>
        </authorList>
    </citation>
    <scope>NUCLEOTIDE SEQUENCE [LARGE SCALE GENOMIC DNA]</scope>
</reference>
<dbReference type="GO" id="GO:0007166">
    <property type="term" value="P:cell surface receptor signaling pathway"/>
    <property type="evidence" value="ECO:0007669"/>
    <property type="project" value="TreeGrafter"/>
</dbReference>